<evidence type="ECO:0000256" key="2">
    <source>
        <dbReference type="ARBA" id="ARBA00022525"/>
    </source>
</evidence>
<proteinExistence type="predicted"/>
<comment type="subcellular location">
    <subcellularLocation>
        <location evidence="1">Secreted</location>
    </subcellularLocation>
</comment>
<feature type="compositionally biased region" description="Basic and acidic residues" evidence="7">
    <location>
        <begin position="414"/>
        <end position="426"/>
    </location>
</feature>
<keyword evidence="11" id="KW-1185">Reference proteome</keyword>
<dbReference type="Pfam" id="PF00031">
    <property type="entry name" value="Cystatin"/>
    <property type="match status" value="2"/>
</dbReference>
<keyword evidence="4" id="KW-0677">Repeat</keyword>
<feature type="compositionally biased region" description="Basic and acidic residues" evidence="7">
    <location>
        <begin position="273"/>
        <end position="335"/>
    </location>
</feature>
<feature type="compositionally biased region" description="Basic and acidic residues" evidence="7">
    <location>
        <begin position="372"/>
        <end position="397"/>
    </location>
</feature>
<comment type="caution">
    <text evidence="10">The sequence shown here is derived from an EMBL/GenBank/DDBJ whole genome shotgun (WGS) entry which is preliminary data.</text>
</comment>
<dbReference type="InterPro" id="IPR050735">
    <property type="entry name" value="Kininogen_Fetuin_HRG"/>
</dbReference>
<evidence type="ECO:0000256" key="1">
    <source>
        <dbReference type="ARBA" id="ARBA00004613"/>
    </source>
</evidence>
<dbReference type="GO" id="GO:0005576">
    <property type="term" value="C:extracellular region"/>
    <property type="evidence" value="ECO:0007669"/>
    <property type="project" value="UniProtKB-SubCell"/>
</dbReference>
<dbReference type="SUPFAM" id="SSF54403">
    <property type="entry name" value="Cystatin/monellin"/>
    <property type="match status" value="2"/>
</dbReference>
<evidence type="ECO:0000259" key="9">
    <source>
        <dbReference type="PROSITE" id="PS51530"/>
    </source>
</evidence>
<feature type="signal peptide" evidence="8">
    <location>
        <begin position="1"/>
        <end position="20"/>
    </location>
</feature>
<evidence type="ECO:0000256" key="4">
    <source>
        <dbReference type="ARBA" id="ARBA00022737"/>
    </source>
</evidence>
<keyword evidence="6" id="KW-0325">Glycoprotein</keyword>
<evidence type="ECO:0000256" key="6">
    <source>
        <dbReference type="ARBA" id="ARBA00023180"/>
    </source>
</evidence>
<organism evidence="10 11">
    <name type="scientific">Channa striata</name>
    <name type="common">Snakehead murrel</name>
    <name type="synonym">Ophicephalus striatus</name>
    <dbReference type="NCBI Taxonomy" id="64152"/>
    <lineage>
        <taxon>Eukaryota</taxon>
        <taxon>Metazoa</taxon>
        <taxon>Chordata</taxon>
        <taxon>Craniata</taxon>
        <taxon>Vertebrata</taxon>
        <taxon>Euteleostomi</taxon>
        <taxon>Actinopterygii</taxon>
        <taxon>Neopterygii</taxon>
        <taxon>Teleostei</taxon>
        <taxon>Neoteleostei</taxon>
        <taxon>Acanthomorphata</taxon>
        <taxon>Anabantaria</taxon>
        <taxon>Anabantiformes</taxon>
        <taxon>Channoidei</taxon>
        <taxon>Channidae</taxon>
        <taxon>Channa</taxon>
    </lineage>
</organism>
<dbReference type="SMART" id="SM00043">
    <property type="entry name" value="CY"/>
    <property type="match status" value="2"/>
</dbReference>
<keyword evidence="2" id="KW-0964">Secreted</keyword>
<evidence type="ECO:0000256" key="5">
    <source>
        <dbReference type="ARBA" id="ARBA00023157"/>
    </source>
</evidence>
<dbReference type="FunFam" id="3.10.450.10:FF:000005">
    <property type="entry name" value="Histidine-rich glycoprotein"/>
    <property type="match status" value="1"/>
</dbReference>
<feature type="compositionally biased region" description="Basic residues" evidence="7">
    <location>
        <begin position="398"/>
        <end position="413"/>
    </location>
</feature>
<dbReference type="Gene3D" id="3.10.450.10">
    <property type="match status" value="2"/>
</dbReference>
<keyword evidence="5" id="KW-1015">Disulfide bond</keyword>
<name>A0AA88MCL2_CHASR</name>
<feature type="domain" description="Cystatin fetuin-B-type" evidence="9">
    <location>
        <begin position="22"/>
        <end position="136"/>
    </location>
</feature>
<feature type="compositionally biased region" description="Basic residues" evidence="7">
    <location>
        <begin position="357"/>
        <end position="366"/>
    </location>
</feature>
<gene>
    <name evidence="10" type="ORF">Q5P01_015612</name>
</gene>
<evidence type="ECO:0000313" key="11">
    <source>
        <dbReference type="Proteomes" id="UP001187415"/>
    </source>
</evidence>
<protein>
    <recommendedName>
        <fullName evidence="9">Cystatin fetuin-B-type domain-containing protein</fullName>
    </recommendedName>
</protein>
<dbReference type="CDD" id="cd00042">
    <property type="entry name" value="CY"/>
    <property type="match status" value="1"/>
</dbReference>
<evidence type="ECO:0000256" key="3">
    <source>
        <dbReference type="ARBA" id="ARBA00022729"/>
    </source>
</evidence>
<accession>A0AA88MCL2</accession>
<dbReference type="InterPro" id="IPR025764">
    <property type="entry name" value="Cystatin_Fetuin_B"/>
</dbReference>
<dbReference type="PANTHER" id="PTHR13814">
    <property type="entry name" value="FETUIN"/>
    <property type="match status" value="1"/>
</dbReference>
<dbReference type="InterPro" id="IPR046350">
    <property type="entry name" value="Cystatin_sf"/>
</dbReference>
<dbReference type="PANTHER" id="PTHR13814:SF10">
    <property type="entry name" value="FETUIN-B"/>
    <property type="match status" value="1"/>
</dbReference>
<feature type="region of interest" description="Disordered" evidence="7">
    <location>
        <begin position="273"/>
        <end position="426"/>
    </location>
</feature>
<evidence type="ECO:0000313" key="10">
    <source>
        <dbReference type="EMBL" id="KAK2835128.1"/>
    </source>
</evidence>
<dbReference type="AlphaFoldDB" id="A0AA88MCL2"/>
<evidence type="ECO:0000256" key="7">
    <source>
        <dbReference type="SAM" id="MobiDB-lite"/>
    </source>
</evidence>
<dbReference type="EMBL" id="JAUPFM010000012">
    <property type="protein sequence ID" value="KAK2835128.1"/>
    <property type="molecule type" value="Genomic_DNA"/>
</dbReference>
<reference evidence="10" key="1">
    <citation type="submission" date="2023-07" db="EMBL/GenBank/DDBJ databases">
        <title>Chromosome-level Genome Assembly of Striped Snakehead (Channa striata).</title>
        <authorList>
            <person name="Liu H."/>
        </authorList>
    </citation>
    <scope>NUCLEOTIDE SEQUENCE</scope>
    <source>
        <strain evidence="10">Gz</strain>
        <tissue evidence="10">Muscle</tissue>
    </source>
</reference>
<dbReference type="InterPro" id="IPR000010">
    <property type="entry name" value="Cystatin_dom"/>
</dbReference>
<dbReference type="Proteomes" id="UP001187415">
    <property type="component" value="Unassembled WGS sequence"/>
</dbReference>
<sequence length="508" mass="56293">MKLCVLLSLLSVLGWTRVHGAPVEHEGVVEGSCEDPAALSAAKLALTKINEDRKEGYIFSLQRLSNVHTEKHGENSDVFYLTVDVVETNCSVLSRKDWSTCEARPIHDTPVYGQCKVAIFISKVHRVVRLYKYDCVVRPAPASRLVQICPGCPSLIALDNAEVQKTVSLSLEKFNEDSGLANRFDLLQVTRASAGMAIGMYYNVEFTIQETSCPKGAKASEKCPHMECEFAHKGFCKASHYGSEVGNSSVTVQCEIYEPEAAEREKKLHLLGGETDHSHNDTHTDAHAHDHGHADDKTHAHDHDHVHDHTKSHTHHDDTHAHAHGSDHHHTHDHAVGSAHRHAHDHSHDHGHGHDHVHAHHAKAHNHTGLVPHHDYKHADGVHTHEHDHDHALDHEHKHGHLHEHEHHHHHHDHDHENEPHDHPEGAVRLLPTLDQPMTLPSFPDVPAGGPVVGVILPLKPDPQIPGQTEPTIQPFPTSVSSQCAPSVGEGNLVEKLFAEDPMFKPAA</sequence>
<feature type="chain" id="PRO_5041714975" description="Cystatin fetuin-B-type domain-containing protein" evidence="8">
    <location>
        <begin position="21"/>
        <end position="508"/>
    </location>
</feature>
<evidence type="ECO:0000256" key="8">
    <source>
        <dbReference type="SAM" id="SignalP"/>
    </source>
</evidence>
<dbReference type="GO" id="GO:0004869">
    <property type="term" value="F:cysteine-type endopeptidase inhibitor activity"/>
    <property type="evidence" value="ECO:0007669"/>
    <property type="project" value="InterPro"/>
</dbReference>
<feature type="domain" description="Cystatin fetuin-B-type" evidence="9">
    <location>
        <begin position="147"/>
        <end position="255"/>
    </location>
</feature>
<dbReference type="GO" id="GO:0060255">
    <property type="term" value="P:regulation of macromolecule metabolic process"/>
    <property type="evidence" value="ECO:0007669"/>
    <property type="project" value="UniProtKB-ARBA"/>
</dbReference>
<dbReference type="PROSITE" id="PS51530">
    <property type="entry name" value="CYSTATIN_FETUIN_B"/>
    <property type="match status" value="2"/>
</dbReference>
<feature type="compositionally biased region" description="Basic and acidic residues" evidence="7">
    <location>
        <begin position="346"/>
        <end position="356"/>
    </location>
</feature>
<keyword evidence="3 8" id="KW-0732">Signal</keyword>